<dbReference type="PANTHER" id="PTHR32089">
    <property type="entry name" value="METHYL-ACCEPTING CHEMOTAXIS PROTEIN MCPB"/>
    <property type="match status" value="1"/>
</dbReference>
<evidence type="ECO:0000256" key="9">
    <source>
        <dbReference type="ARBA" id="ARBA00023004"/>
    </source>
</evidence>
<evidence type="ECO:0000313" key="19">
    <source>
        <dbReference type="EMBL" id="OAN52456.1"/>
    </source>
</evidence>
<dbReference type="AlphaFoldDB" id="A0A178MUG3"/>
<dbReference type="Gene3D" id="3.30.450.20">
    <property type="entry name" value="PAS domain"/>
    <property type="match status" value="1"/>
</dbReference>
<dbReference type="PROSITE" id="PS50111">
    <property type="entry name" value="CHEMOTAXIS_TRANSDUC_2"/>
    <property type="match status" value="1"/>
</dbReference>
<dbReference type="SMART" id="SM00304">
    <property type="entry name" value="HAMP"/>
    <property type="match status" value="2"/>
</dbReference>
<feature type="domain" description="Methyl-accepting transducer" evidence="16">
    <location>
        <begin position="416"/>
        <end position="652"/>
    </location>
</feature>
<evidence type="ECO:0000256" key="13">
    <source>
        <dbReference type="PROSITE-ProRule" id="PRU00284"/>
    </source>
</evidence>
<dbReference type="Gene3D" id="1.10.8.500">
    <property type="entry name" value="HAMP domain in histidine kinase"/>
    <property type="match status" value="1"/>
</dbReference>
<keyword evidence="7" id="KW-0479">Metal-binding</keyword>
<keyword evidence="8 15" id="KW-1133">Transmembrane helix</keyword>
<feature type="transmembrane region" description="Helical" evidence="15">
    <location>
        <begin position="301"/>
        <end position="321"/>
    </location>
</feature>
<evidence type="ECO:0000256" key="3">
    <source>
        <dbReference type="ARBA" id="ARBA00022475"/>
    </source>
</evidence>
<dbReference type="Gene3D" id="1.20.120.50">
    <property type="entry name" value="Hemerythrin-like"/>
    <property type="match status" value="1"/>
</dbReference>
<feature type="domain" description="HAMP" evidence="18">
    <location>
        <begin position="322"/>
        <end position="375"/>
    </location>
</feature>
<dbReference type="Pfam" id="PF00015">
    <property type="entry name" value="MCPsignal"/>
    <property type="match status" value="1"/>
</dbReference>
<dbReference type="PROSITE" id="PS50192">
    <property type="entry name" value="T_SNARE"/>
    <property type="match status" value="1"/>
</dbReference>
<reference evidence="19 20" key="1">
    <citation type="submission" date="2016-04" db="EMBL/GenBank/DDBJ databases">
        <title>Draft genome sequence of freshwater magnetotactic bacteria Magnetospirillum marisnigri SP-1 and Magnetospirillum moscoviense BB-1.</title>
        <authorList>
            <person name="Koziaeva V."/>
            <person name="Dziuba M.V."/>
            <person name="Ivanov T.M."/>
            <person name="Kuznetsov B."/>
            <person name="Grouzdev D.S."/>
        </authorList>
    </citation>
    <scope>NUCLEOTIDE SEQUENCE [LARGE SCALE GENOMIC DNA]</scope>
    <source>
        <strain evidence="19 20">BB-1</strain>
    </source>
</reference>
<name>A0A178MUG3_9PROT</name>
<keyword evidence="10 15" id="KW-0472">Membrane</keyword>
<dbReference type="NCBIfam" id="TIGR02481">
    <property type="entry name" value="hemeryth_dom"/>
    <property type="match status" value="1"/>
</dbReference>
<proteinExistence type="inferred from homology"/>
<dbReference type="Gene3D" id="1.10.287.950">
    <property type="entry name" value="Methyl-accepting chemotaxis protein"/>
    <property type="match status" value="1"/>
</dbReference>
<dbReference type="InterPro" id="IPR000727">
    <property type="entry name" value="T_SNARE_dom"/>
</dbReference>
<gene>
    <name evidence="19" type="ORF">A6A05_10770</name>
</gene>
<keyword evidence="20" id="KW-1185">Reference proteome</keyword>
<dbReference type="SUPFAM" id="SSF47188">
    <property type="entry name" value="Hemerythrin-like"/>
    <property type="match status" value="1"/>
</dbReference>
<comment type="similarity">
    <text evidence="12">Belongs to the methyl-accepting chemotaxis (MCP) protein family.</text>
</comment>
<keyword evidence="14" id="KW-0175">Coiled coil</keyword>
<dbReference type="InterPro" id="IPR012312">
    <property type="entry name" value="Hemerythrin-like"/>
</dbReference>
<dbReference type="GO" id="GO:0046872">
    <property type="term" value="F:metal ion binding"/>
    <property type="evidence" value="ECO:0007669"/>
    <property type="project" value="UniProtKB-KW"/>
</dbReference>
<dbReference type="CDD" id="cd06225">
    <property type="entry name" value="HAMP"/>
    <property type="match status" value="1"/>
</dbReference>
<evidence type="ECO:0000256" key="12">
    <source>
        <dbReference type="ARBA" id="ARBA00029447"/>
    </source>
</evidence>
<feature type="coiled-coil region" evidence="14">
    <location>
        <begin position="366"/>
        <end position="397"/>
    </location>
</feature>
<dbReference type="SMART" id="SM00283">
    <property type="entry name" value="MA"/>
    <property type="match status" value="1"/>
</dbReference>
<dbReference type="InterPro" id="IPR016131">
    <property type="entry name" value="Haemerythrin_Fe_BS"/>
</dbReference>
<dbReference type="InterPro" id="IPR012827">
    <property type="entry name" value="Hemerythrin_metal-bd"/>
</dbReference>
<keyword evidence="9" id="KW-0408">Iron</keyword>
<dbReference type="GO" id="GO:0007165">
    <property type="term" value="P:signal transduction"/>
    <property type="evidence" value="ECO:0007669"/>
    <property type="project" value="UniProtKB-KW"/>
</dbReference>
<dbReference type="InterPro" id="IPR004089">
    <property type="entry name" value="MCPsignal_dom"/>
</dbReference>
<keyword evidence="11 13" id="KW-0807">Transducer</keyword>
<evidence type="ECO:0008006" key="21">
    <source>
        <dbReference type="Google" id="ProtNLM"/>
    </source>
</evidence>
<evidence type="ECO:0000256" key="8">
    <source>
        <dbReference type="ARBA" id="ARBA00022989"/>
    </source>
</evidence>
<protein>
    <recommendedName>
        <fullName evidence="21">Chemotaxis protein</fullName>
    </recommendedName>
</protein>
<keyword evidence="5" id="KW-0997">Cell inner membrane</keyword>
<dbReference type="PROSITE" id="PS00550">
    <property type="entry name" value="HEMERYTHRINS"/>
    <property type="match status" value="1"/>
</dbReference>
<feature type="domain" description="T-SNARE coiled-coil homology" evidence="17">
    <location>
        <begin position="568"/>
        <end position="630"/>
    </location>
</feature>
<evidence type="ECO:0000256" key="15">
    <source>
        <dbReference type="SAM" id="Phobius"/>
    </source>
</evidence>
<dbReference type="SUPFAM" id="SSF58104">
    <property type="entry name" value="Methyl-accepting chemotaxis protein (MCP) signaling domain"/>
    <property type="match status" value="1"/>
</dbReference>
<dbReference type="GO" id="GO:0006935">
    <property type="term" value="P:chemotaxis"/>
    <property type="evidence" value="ECO:0007669"/>
    <property type="project" value="UniProtKB-KW"/>
</dbReference>
<keyword evidence="3" id="KW-1003">Cell membrane</keyword>
<dbReference type="EMBL" id="LWQU01000129">
    <property type="protein sequence ID" value="OAN52456.1"/>
    <property type="molecule type" value="Genomic_DNA"/>
</dbReference>
<dbReference type="STRING" id="1437059.A6A05_10770"/>
<comment type="caution">
    <text evidence="19">The sequence shown here is derived from an EMBL/GenBank/DDBJ whole genome shotgun (WGS) entry which is preliminary data.</text>
</comment>
<dbReference type="Pfam" id="PF01814">
    <property type="entry name" value="Hemerythrin"/>
    <property type="match status" value="1"/>
</dbReference>
<evidence type="ECO:0000313" key="20">
    <source>
        <dbReference type="Proteomes" id="UP000078543"/>
    </source>
</evidence>
<accession>A0A178MUG3</accession>
<dbReference type="PANTHER" id="PTHR32089:SF112">
    <property type="entry name" value="LYSOZYME-LIKE PROTEIN-RELATED"/>
    <property type="match status" value="1"/>
</dbReference>
<dbReference type="Pfam" id="PF00672">
    <property type="entry name" value="HAMP"/>
    <property type="match status" value="1"/>
</dbReference>
<dbReference type="InterPro" id="IPR003660">
    <property type="entry name" value="HAMP_dom"/>
</dbReference>
<organism evidence="19 20">
    <name type="scientific">Magnetospirillum moscoviense</name>
    <dbReference type="NCBI Taxonomy" id="1437059"/>
    <lineage>
        <taxon>Bacteria</taxon>
        <taxon>Pseudomonadati</taxon>
        <taxon>Pseudomonadota</taxon>
        <taxon>Alphaproteobacteria</taxon>
        <taxon>Rhodospirillales</taxon>
        <taxon>Rhodospirillaceae</taxon>
        <taxon>Magnetospirillum</taxon>
    </lineage>
</organism>
<comment type="similarity">
    <text evidence="2">Belongs to the hemerythrin family.</text>
</comment>
<dbReference type="Pfam" id="PF02743">
    <property type="entry name" value="dCache_1"/>
    <property type="match status" value="1"/>
</dbReference>
<dbReference type="InterPro" id="IPR035938">
    <property type="entry name" value="Hemerythrin-like_sf"/>
</dbReference>
<keyword evidence="6 15" id="KW-0812">Transmembrane</keyword>
<dbReference type="InterPro" id="IPR033479">
    <property type="entry name" value="dCache_1"/>
</dbReference>
<keyword evidence="4" id="KW-0145">Chemotaxis</keyword>
<dbReference type="GO" id="GO:0005886">
    <property type="term" value="C:plasma membrane"/>
    <property type="evidence" value="ECO:0007669"/>
    <property type="project" value="UniProtKB-SubCell"/>
</dbReference>
<evidence type="ECO:0000256" key="10">
    <source>
        <dbReference type="ARBA" id="ARBA00023136"/>
    </source>
</evidence>
<evidence type="ECO:0000259" key="18">
    <source>
        <dbReference type="PROSITE" id="PS50885"/>
    </source>
</evidence>
<evidence type="ECO:0000256" key="5">
    <source>
        <dbReference type="ARBA" id="ARBA00022519"/>
    </source>
</evidence>
<evidence type="ECO:0000256" key="14">
    <source>
        <dbReference type="SAM" id="Coils"/>
    </source>
</evidence>
<evidence type="ECO:0000256" key="1">
    <source>
        <dbReference type="ARBA" id="ARBA00004429"/>
    </source>
</evidence>
<dbReference type="PROSITE" id="PS50885">
    <property type="entry name" value="HAMP"/>
    <property type="match status" value="1"/>
</dbReference>
<evidence type="ECO:0000256" key="4">
    <source>
        <dbReference type="ARBA" id="ARBA00022500"/>
    </source>
</evidence>
<comment type="subcellular location">
    <subcellularLocation>
        <location evidence="1">Cell inner membrane</location>
        <topology evidence="1">Multi-pass membrane protein</topology>
    </subcellularLocation>
</comment>
<evidence type="ECO:0000259" key="16">
    <source>
        <dbReference type="PROSITE" id="PS50111"/>
    </source>
</evidence>
<evidence type="ECO:0000256" key="11">
    <source>
        <dbReference type="ARBA" id="ARBA00023224"/>
    </source>
</evidence>
<dbReference type="NCBIfam" id="NF033749">
    <property type="entry name" value="bact_hemeryth"/>
    <property type="match status" value="1"/>
</dbReference>
<evidence type="ECO:0000259" key="17">
    <source>
        <dbReference type="PROSITE" id="PS50192"/>
    </source>
</evidence>
<evidence type="ECO:0000256" key="2">
    <source>
        <dbReference type="ARBA" id="ARBA00010587"/>
    </source>
</evidence>
<evidence type="ECO:0000256" key="7">
    <source>
        <dbReference type="ARBA" id="ARBA00022723"/>
    </source>
</evidence>
<sequence>MSLARKILIAFLLIGVIPLLVVGVIAVQKANTALNQQSFEKLDAVRSIKSGQISRYFQERLGDIEVLSLIAANGGYTQPTALTPAKEAFLADYVKAYGYYDLFLIEPGGQAFFTVAKEPDYQTNFLTGPYAQSNMGQLVREVMKSGKAAISDFAPYAASNNEPAAFVAAPVKEGGKVVGIVALQLSLDAINSIMQERNGMGQTGETYLVGQDKLMRSDSFLDPAGHSVKASFANPTKGAVVTDASREALAGRAGTALIIDYNGNPVLSSYAPVTVGATSWAVIAEVDEAEAFAEVLALKRAVGLIGLLAAVITVVVAVVIARLISRPIKSMTGVMGQLAANNLSVEVPFADRGDEIGAMAKSVDHFKNQLVRVRQLEAEQEEQKRQAEADRRAAMNHMADSFESSVGKVVQTVTGAVTELQASASQMAATATETSHQATTVAASAQQASANVQTVASATEELAASINEISHQVERSLQVAAKADEEARHTTAMVENLSTAVGKIGQIVQLINAIAGQTNMLALNATIEAARAGDAGKGFAVVAGEVKGLASQTAKATEEITAHIHAVQQGTQEAVKAIDSISKVIREVNEISTTVASAVQEQTAATDEIARNVEQAASGTQEVSANIGSVEQAANDTGGAAEQIRMSASELSEQAEYLQGEVKRFLDQVRSDKEGMALVAWQPDFATGIAAIDSHHQAYLSKINALYGDMMTGQGGKGIARMLPGLLEEMKAHFAEEEAQMTKAGYGELGSHQANHRRFVDSLVQARRAIEDGKANATSELFDFLAKWTRHHFANDDRQMALALASASKRSA</sequence>
<evidence type="ECO:0000256" key="6">
    <source>
        <dbReference type="ARBA" id="ARBA00022692"/>
    </source>
</evidence>
<dbReference type="CDD" id="cd12107">
    <property type="entry name" value="Hemerythrin"/>
    <property type="match status" value="1"/>
</dbReference>
<dbReference type="Proteomes" id="UP000078543">
    <property type="component" value="Unassembled WGS sequence"/>
</dbReference>